<proteinExistence type="predicted"/>
<evidence type="ECO:0000313" key="2">
    <source>
        <dbReference type="Proteomes" id="UP000625283"/>
    </source>
</evidence>
<keyword evidence="2" id="KW-1185">Reference proteome</keyword>
<reference evidence="1 2" key="1">
    <citation type="submission" date="2021-01" db="EMBL/GenBank/DDBJ databases">
        <title>C459-1 draft genome sequence.</title>
        <authorList>
            <person name="Zhang X.-F."/>
        </authorList>
    </citation>
    <scope>NUCLEOTIDE SEQUENCE [LARGE SCALE GENOMIC DNA]</scope>
    <source>
        <strain evidence="2">C459-1</strain>
    </source>
</reference>
<dbReference type="Proteomes" id="UP000625283">
    <property type="component" value="Unassembled WGS sequence"/>
</dbReference>
<evidence type="ECO:0000313" key="1">
    <source>
        <dbReference type="EMBL" id="MBL1409572.1"/>
    </source>
</evidence>
<accession>A0ABS1R4E0</accession>
<comment type="caution">
    <text evidence="1">The sequence shown here is derived from an EMBL/GenBank/DDBJ whole genome shotgun (WGS) entry which is preliminary data.</text>
</comment>
<name>A0ABS1R4E0_9SPHI</name>
<organism evidence="1 2">
    <name type="scientific">Sphingobacterium faecale</name>
    <dbReference type="NCBI Taxonomy" id="2803775"/>
    <lineage>
        <taxon>Bacteria</taxon>
        <taxon>Pseudomonadati</taxon>
        <taxon>Bacteroidota</taxon>
        <taxon>Sphingobacteriia</taxon>
        <taxon>Sphingobacteriales</taxon>
        <taxon>Sphingobacteriaceae</taxon>
        <taxon>Sphingobacterium</taxon>
    </lineage>
</organism>
<dbReference type="EMBL" id="JAERTY010000007">
    <property type="protein sequence ID" value="MBL1409572.1"/>
    <property type="molecule type" value="Genomic_DNA"/>
</dbReference>
<gene>
    <name evidence="1" type="ORF">JKG61_12490</name>
</gene>
<sequence>MENTEQDYIIYRGTANKEYDYELLCKYHVLTEQLEKKLIPDSHPNYNQLKKLNVPNERIRIAKYSFFAFQDCNSQELIKVIDCSRFDSKGLVLYNTLHCIIQKFIENEYKMFYIRVENYLDTSDAEASRNDLALAGFAYDNLKELRNLLLMRESDLNNVGIVLDLRDTDGKKQKDYQVSIRDNTDKLNLINKQIDEIMSIVHYFGSEYLPSYRFAGIKNSELTSAFVSDIFEYVRPIIERSGKQSSAKRVFKGLVVKVIQDFVKKEGMRYTDGEIDEREQRLIAYDLLMENGLIDIELIKSHKNRDARIKYMESMPPYTDDYRSVIVSDFKQ</sequence>
<dbReference type="RefSeq" id="WP_202103323.1">
    <property type="nucleotide sequence ID" value="NZ_JAERTY010000007.1"/>
</dbReference>
<protein>
    <submittedName>
        <fullName evidence="1">Uncharacterized protein</fullName>
    </submittedName>
</protein>